<evidence type="ECO:0000313" key="2">
    <source>
        <dbReference type="EMBL" id="MDQ0437866.1"/>
    </source>
</evidence>
<dbReference type="EMBL" id="JAUSVO010000003">
    <property type="protein sequence ID" value="MDQ0437866.1"/>
    <property type="molecule type" value="Genomic_DNA"/>
</dbReference>
<reference evidence="2 3" key="1">
    <citation type="submission" date="2023-07" db="EMBL/GenBank/DDBJ databases">
        <title>Genomic Encyclopedia of Type Strains, Phase IV (KMG-IV): sequencing the most valuable type-strain genomes for metagenomic binning, comparative biology and taxonomic classification.</title>
        <authorList>
            <person name="Goeker M."/>
        </authorList>
    </citation>
    <scope>NUCLEOTIDE SEQUENCE [LARGE SCALE GENOMIC DNA]</scope>
    <source>
        <strain evidence="2 3">B6-8</strain>
    </source>
</reference>
<sequence length="246" mass="26011">MAEIVLSPTSAFAGIPRGRSGQTDGPPGVIASERTDLAMATIIARKGQSAALRDTVREIYGLKLPIRPTWVGNDELAFLWSGPDQWLALATGTIGPLSPLRERVGVRAFASFEDAASETTASKALTPPFPTRGRGSPAGGFVDIETELRESIGAFAAISAQGDGRAVLRLSGPNVHDTLAKGLPIDLHESAFKPGDVAITQIAHIGVTIRQIDSSPTYEIILARSLSLSFWSWLVASSGEFGLDFT</sequence>
<dbReference type="SUPFAM" id="SSF103025">
    <property type="entry name" value="Folate-binding domain"/>
    <property type="match status" value="1"/>
</dbReference>
<keyword evidence="2" id="KW-0560">Oxidoreductase</keyword>
<accession>A0ABU0H6E5</accession>
<dbReference type="Proteomes" id="UP001241603">
    <property type="component" value="Unassembled WGS sequence"/>
</dbReference>
<gene>
    <name evidence="2" type="ORF">QO014_002258</name>
</gene>
<dbReference type="EC" id="1.5.3.1" evidence="2"/>
<dbReference type="Gene3D" id="3.30.70.1520">
    <property type="entry name" value="Heterotetrameric sarcosine oxidase"/>
    <property type="match status" value="1"/>
</dbReference>
<evidence type="ECO:0000313" key="3">
    <source>
        <dbReference type="Proteomes" id="UP001241603"/>
    </source>
</evidence>
<dbReference type="InterPro" id="IPR007375">
    <property type="entry name" value="SoxG"/>
</dbReference>
<dbReference type="Pfam" id="PF04268">
    <property type="entry name" value="SoxG"/>
    <property type="match status" value="1"/>
</dbReference>
<dbReference type="RefSeq" id="WP_266348795.1">
    <property type="nucleotide sequence ID" value="NZ_JAPKNG010000003.1"/>
</dbReference>
<evidence type="ECO:0000256" key="1">
    <source>
        <dbReference type="SAM" id="MobiDB-lite"/>
    </source>
</evidence>
<proteinExistence type="predicted"/>
<feature type="region of interest" description="Disordered" evidence="1">
    <location>
        <begin position="1"/>
        <end position="28"/>
    </location>
</feature>
<comment type="caution">
    <text evidence="2">The sequence shown here is derived from an EMBL/GenBank/DDBJ whole genome shotgun (WGS) entry which is preliminary data.</text>
</comment>
<keyword evidence="3" id="KW-1185">Reference proteome</keyword>
<dbReference type="Gene3D" id="3.30.1360.120">
    <property type="entry name" value="Probable tRNA modification gtpase trme, domain 1"/>
    <property type="match status" value="1"/>
</dbReference>
<dbReference type="InterPro" id="IPR027266">
    <property type="entry name" value="TrmE/GcvT-like"/>
</dbReference>
<name>A0ABU0H6E5_9HYPH</name>
<dbReference type="GO" id="GO:0008115">
    <property type="term" value="F:sarcosine oxidase activity"/>
    <property type="evidence" value="ECO:0007669"/>
    <property type="project" value="UniProtKB-EC"/>
</dbReference>
<protein>
    <submittedName>
        <fullName evidence="2">Sarcosine oxidase subunit gamma</fullName>
        <ecNumber evidence="2">1.5.3.1</ecNumber>
    </submittedName>
</protein>
<organism evidence="2 3">
    <name type="scientific">Kaistia dalseonensis</name>
    <dbReference type="NCBI Taxonomy" id="410840"/>
    <lineage>
        <taxon>Bacteria</taxon>
        <taxon>Pseudomonadati</taxon>
        <taxon>Pseudomonadota</taxon>
        <taxon>Alphaproteobacteria</taxon>
        <taxon>Hyphomicrobiales</taxon>
        <taxon>Kaistiaceae</taxon>
        <taxon>Kaistia</taxon>
    </lineage>
</organism>